<dbReference type="Gene3D" id="1.25.40.10">
    <property type="entry name" value="Tetratricopeptide repeat domain"/>
    <property type="match status" value="2"/>
</dbReference>
<dbReference type="InterPro" id="IPR019734">
    <property type="entry name" value="TPR_rpt"/>
</dbReference>
<protein>
    <submittedName>
        <fullName evidence="2">Tetratricopeptide repeat protein</fullName>
    </submittedName>
</protein>
<dbReference type="Proteomes" id="UP000324638">
    <property type="component" value="Unassembled WGS sequence"/>
</dbReference>
<evidence type="ECO:0000313" key="3">
    <source>
        <dbReference type="Proteomes" id="UP000324638"/>
    </source>
</evidence>
<dbReference type="Pfam" id="PF13432">
    <property type="entry name" value="TPR_16"/>
    <property type="match status" value="1"/>
</dbReference>
<dbReference type="EMBL" id="SAXU01000001">
    <property type="protein sequence ID" value="TXJ21350.1"/>
    <property type="molecule type" value="Genomic_DNA"/>
</dbReference>
<dbReference type="SUPFAM" id="SSF48452">
    <property type="entry name" value="TPR-like"/>
    <property type="match status" value="1"/>
</dbReference>
<dbReference type="Pfam" id="PF13181">
    <property type="entry name" value="TPR_8"/>
    <property type="match status" value="2"/>
</dbReference>
<dbReference type="AlphaFoldDB" id="A0A5C8D7W9"/>
<dbReference type="RefSeq" id="WP_147739325.1">
    <property type="nucleotide sequence ID" value="NZ_SAXU01000001.1"/>
</dbReference>
<comment type="caution">
    <text evidence="2">The sequence shown here is derived from an EMBL/GenBank/DDBJ whole genome shotgun (WGS) entry which is preliminary data.</text>
</comment>
<organism evidence="2 3">
    <name type="scientific">Brachyspira aalborgi</name>
    <dbReference type="NCBI Taxonomy" id="29522"/>
    <lineage>
        <taxon>Bacteria</taxon>
        <taxon>Pseudomonadati</taxon>
        <taxon>Spirochaetota</taxon>
        <taxon>Spirochaetia</taxon>
        <taxon>Brachyspirales</taxon>
        <taxon>Brachyspiraceae</taxon>
        <taxon>Brachyspira</taxon>
    </lineage>
</organism>
<feature type="repeat" description="TPR" evidence="1">
    <location>
        <begin position="8"/>
        <end position="41"/>
    </location>
</feature>
<dbReference type="PANTHER" id="PTHR12558:SF13">
    <property type="entry name" value="CELL DIVISION CYCLE PROTEIN 27 HOMOLOG"/>
    <property type="match status" value="1"/>
</dbReference>
<dbReference type="Pfam" id="PF13176">
    <property type="entry name" value="TPR_7"/>
    <property type="match status" value="1"/>
</dbReference>
<proteinExistence type="predicted"/>
<name>A0A5C8D7W9_9SPIR</name>
<evidence type="ECO:0000313" key="2">
    <source>
        <dbReference type="EMBL" id="TXJ21350.1"/>
    </source>
</evidence>
<accession>A0A5C8D7W9</accession>
<dbReference type="InterPro" id="IPR011990">
    <property type="entry name" value="TPR-like_helical_dom_sf"/>
</dbReference>
<reference evidence="2 3" key="1">
    <citation type="journal article" date="1992" name="Lakartidningen">
        <title>[Penicillin V and not amoxicillin is the first choice preparation in acute otitis].</title>
        <authorList>
            <person name="Kamme C."/>
            <person name="Lundgren K."/>
            <person name="Prellner K."/>
        </authorList>
    </citation>
    <scope>NUCLEOTIDE SEQUENCE [LARGE SCALE GENOMIC DNA]</scope>
    <source>
        <strain evidence="2 3">513A</strain>
    </source>
</reference>
<gene>
    <name evidence="2" type="ORF">EPJ79_09565</name>
</gene>
<evidence type="ECO:0000256" key="1">
    <source>
        <dbReference type="PROSITE-ProRule" id="PRU00339"/>
    </source>
</evidence>
<dbReference type="PROSITE" id="PS50005">
    <property type="entry name" value="TPR"/>
    <property type="match status" value="2"/>
</dbReference>
<keyword evidence="1" id="KW-0802">TPR repeat</keyword>
<dbReference type="PANTHER" id="PTHR12558">
    <property type="entry name" value="CELL DIVISION CYCLE 16,23,27"/>
    <property type="match status" value="1"/>
</dbReference>
<feature type="repeat" description="TPR" evidence="1">
    <location>
        <begin position="213"/>
        <end position="246"/>
    </location>
</feature>
<sequence length="260" mass="30900">MSENNNDIKSLSKLAEKCIKDKNFEEAKNYYKTILENEPENLEALYIVGFLCMKNNLYEDSLEYFNRFINIKNDNPFVYEYMGIMDETNRTEYFNKAIEINDNIKTVRKDYSRYIYIAFKSYQWGEYDISLNYTNYIYNARQINTIANLLGCIYYKKGDYDKALSLFHDLNFIYEKNNVYVLCNIASCYRKKNSNNMAIRYLEKAKEIDDNNKLIYYNIASIYGDLGDKKLALENINKALSIDNDYNDAIKLKEYINNLD</sequence>
<dbReference type="SMART" id="SM00028">
    <property type="entry name" value="TPR"/>
    <property type="match status" value="5"/>
</dbReference>